<proteinExistence type="inferred from homology"/>
<dbReference type="FunFam" id="3.40.850.10:FF:000031">
    <property type="entry name" value="Kinesin-like protein"/>
    <property type="match status" value="1"/>
</dbReference>
<feature type="region of interest" description="Disordered" evidence="12">
    <location>
        <begin position="402"/>
        <end position="448"/>
    </location>
</feature>
<feature type="coiled-coil region" evidence="11">
    <location>
        <begin position="520"/>
        <end position="603"/>
    </location>
</feature>
<organism evidence="14 15">
    <name type="scientific">Rhodotorula taiwanensis</name>
    <dbReference type="NCBI Taxonomy" id="741276"/>
    <lineage>
        <taxon>Eukaryota</taxon>
        <taxon>Fungi</taxon>
        <taxon>Dikarya</taxon>
        <taxon>Basidiomycota</taxon>
        <taxon>Pucciniomycotina</taxon>
        <taxon>Microbotryomycetes</taxon>
        <taxon>Sporidiobolales</taxon>
        <taxon>Sporidiobolaceae</taxon>
        <taxon>Rhodotorula</taxon>
    </lineage>
</organism>
<keyword evidence="7 9" id="KW-0505">Motor protein</keyword>
<comment type="subcellular location">
    <subcellularLocation>
        <location evidence="1">Cytoplasm</location>
        <location evidence="1">Cytoskeleton</location>
    </subcellularLocation>
</comment>
<evidence type="ECO:0000313" key="15">
    <source>
        <dbReference type="Proteomes" id="UP000237144"/>
    </source>
</evidence>
<evidence type="ECO:0000256" key="11">
    <source>
        <dbReference type="SAM" id="Coils"/>
    </source>
</evidence>
<dbReference type="InterPro" id="IPR001752">
    <property type="entry name" value="Kinesin_motor_dom"/>
</dbReference>
<feature type="coiled-coil region" evidence="11">
    <location>
        <begin position="450"/>
        <end position="491"/>
    </location>
</feature>
<name>A0A2S5BFW0_9BASI</name>
<comment type="similarity">
    <text evidence="9 10">Belongs to the TRAFAC class myosin-kinesin ATPase superfamily. Kinesin family.</text>
</comment>
<dbReference type="InterPro" id="IPR019821">
    <property type="entry name" value="Kinesin_motor_CS"/>
</dbReference>
<feature type="compositionally biased region" description="Basic and acidic residues" evidence="12">
    <location>
        <begin position="628"/>
        <end position="647"/>
    </location>
</feature>
<dbReference type="STRING" id="741276.A0A2S5BFW0"/>
<evidence type="ECO:0000256" key="3">
    <source>
        <dbReference type="ARBA" id="ARBA00022701"/>
    </source>
</evidence>
<dbReference type="OrthoDB" id="3176171at2759"/>
<keyword evidence="2" id="KW-0963">Cytoplasm</keyword>
<dbReference type="SUPFAM" id="SSF52540">
    <property type="entry name" value="P-loop containing nucleoside triphosphate hydrolases"/>
    <property type="match status" value="1"/>
</dbReference>
<keyword evidence="6 11" id="KW-0175">Coiled coil</keyword>
<accession>A0A2S5BFW0</accession>
<keyword evidence="8" id="KW-0206">Cytoskeleton</keyword>
<evidence type="ECO:0000256" key="4">
    <source>
        <dbReference type="ARBA" id="ARBA00022741"/>
    </source>
</evidence>
<evidence type="ECO:0000256" key="8">
    <source>
        <dbReference type="ARBA" id="ARBA00023212"/>
    </source>
</evidence>
<dbReference type="Proteomes" id="UP000237144">
    <property type="component" value="Unassembled WGS sequence"/>
</dbReference>
<keyword evidence="5 9" id="KW-0067">ATP-binding</keyword>
<reference evidence="14 15" key="1">
    <citation type="journal article" date="2018" name="Front. Microbiol.">
        <title>Prospects for Fungal Bioremediation of Acidic Radioactive Waste Sites: Characterization and Genome Sequence of Rhodotorula taiwanensis MD1149.</title>
        <authorList>
            <person name="Tkavc R."/>
            <person name="Matrosova V.Y."/>
            <person name="Grichenko O.E."/>
            <person name="Gostincar C."/>
            <person name="Volpe R.P."/>
            <person name="Klimenkova P."/>
            <person name="Gaidamakova E.K."/>
            <person name="Zhou C.E."/>
            <person name="Stewart B.J."/>
            <person name="Lyman M.G."/>
            <person name="Malfatti S.A."/>
            <person name="Rubinfeld B."/>
            <person name="Courtot M."/>
            <person name="Singh J."/>
            <person name="Dalgard C.L."/>
            <person name="Hamilton T."/>
            <person name="Frey K.G."/>
            <person name="Gunde-Cimerman N."/>
            <person name="Dugan L."/>
            <person name="Daly M.J."/>
        </authorList>
    </citation>
    <scope>NUCLEOTIDE SEQUENCE [LARGE SCALE GENOMIC DNA]</scope>
    <source>
        <strain evidence="14 15">MD1149</strain>
    </source>
</reference>
<feature type="region of interest" description="Disordered" evidence="12">
    <location>
        <begin position="894"/>
        <end position="949"/>
    </location>
</feature>
<evidence type="ECO:0000256" key="10">
    <source>
        <dbReference type="RuleBase" id="RU000394"/>
    </source>
</evidence>
<dbReference type="InterPro" id="IPR027417">
    <property type="entry name" value="P-loop_NTPase"/>
</dbReference>
<dbReference type="GO" id="GO:0005874">
    <property type="term" value="C:microtubule"/>
    <property type="evidence" value="ECO:0007669"/>
    <property type="project" value="UniProtKB-KW"/>
</dbReference>
<dbReference type="Gene3D" id="3.40.850.10">
    <property type="entry name" value="Kinesin motor domain"/>
    <property type="match status" value="1"/>
</dbReference>
<dbReference type="Pfam" id="PF00225">
    <property type="entry name" value="Kinesin"/>
    <property type="match status" value="1"/>
</dbReference>
<evidence type="ECO:0000256" key="6">
    <source>
        <dbReference type="ARBA" id="ARBA00023054"/>
    </source>
</evidence>
<feature type="region of interest" description="Disordered" evidence="12">
    <location>
        <begin position="626"/>
        <end position="647"/>
    </location>
</feature>
<keyword evidence="4 9" id="KW-0547">Nucleotide-binding</keyword>
<dbReference type="GO" id="GO:0007018">
    <property type="term" value="P:microtubule-based movement"/>
    <property type="evidence" value="ECO:0007669"/>
    <property type="project" value="InterPro"/>
</dbReference>
<evidence type="ECO:0000256" key="9">
    <source>
        <dbReference type="PROSITE-ProRule" id="PRU00283"/>
    </source>
</evidence>
<dbReference type="PROSITE" id="PS50067">
    <property type="entry name" value="KINESIN_MOTOR_2"/>
    <property type="match status" value="1"/>
</dbReference>
<evidence type="ECO:0000256" key="5">
    <source>
        <dbReference type="ARBA" id="ARBA00022840"/>
    </source>
</evidence>
<gene>
    <name evidence="14" type="ORF">BMF94_1277</name>
</gene>
<feature type="compositionally biased region" description="Low complexity" evidence="12">
    <location>
        <begin position="896"/>
        <end position="906"/>
    </location>
</feature>
<dbReference type="EMBL" id="PJQD01000013">
    <property type="protein sequence ID" value="POY75655.1"/>
    <property type="molecule type" value="Genomic_DNA"/>
</dbReference>
<dbReference type="InterPro" id="IPR059182">
    <property type="entry name" value="Khc_C"/>
</dbReference>
<evidence type="ECO:0000256" key="7">
    <source>
        <dbReference type="ARBA" id="ARBA00023175"/>
    </source>
</evidence>
<dbReference type="PRINTS" id="PR00380">
    <property type="entry name" value="KINESINHEAVY"/>
</dbReference>
<dbReference type="GO" id="GO:0003777">
    <property type="term" value="F:microtubule motor activity"/>
    <property type="evidence" value="ECO:0007669"/>
    <property type="project" value="InterPro"/>
</dbReference>
<protein>
    <recommendedName>
        <fullName evidence="10">Kinesin-like protein</fullName>
    </recommendedName>
</protein>
<dbReference type="GO" id="GO:0008017">
    <property type="term" value="F:microtubule binding"/>
    <property type="evidence" value="ECO:0007669"/>
    <property type="project" value="InterPro"/>
</dbReference>
<evidence type="ECO:0000256" key="1">
    <source>
        <dbReference type="ARBA" id="ARBA00004245"/>
    </source>
</evidence>
<feature type="domain" description="Kinesin motor" evidence="13">
    <location>
        <begin position="6"/>
        <end position="336"/>
    </location>
</feature>
<sequence length="949" mass="105586">MSATANVKVVCRFRPPNAIELRESGGETIVQIDEDGTNVKLRSQEAMKGPEAQGFTFDRVFQMDTKQQEVFEFGVKDIVHDVMDGYNGTVFAYGMTGSGKSHTMMGPNIDDAEMKGIIPRITEQVFASIMTSPANLEYLVKVSYMEIYMERIRDLLSPENDNLPVHEDKQRGVYVKNLSEFYVSNSSEVYEIMRQGGSARAVSATNMNAESSRSHSIFVMTIQARNTETGTQKTGSLFLVDLAGSEKISKTGATGQTLEEAKKINKSLSALGMVINALTDGKSQHVPYRDSKLTRILQESLGGNSRTTLIINCSPSPYNETETLSTLRFGMRAKSIKNKARVNAELSPAELKALLKKAQRDNANSAAYIGLLEQEVATWRDGGKVDPAEWASMERALGLGEGELEKLVGPNGARSNGRTTPRPLALDRLSEGGAIRPDTPTSTALGADEREEFLKRQNEMEDQLSKTESELSSQEKVIRDLREELSSLKESESSALSDSKSMGGELADMRLQLERLRYDSKEAAITSDSLKEQNAELERELEELRRALADAKSTQKSVDQEGKDKKKAERMAAMMAGFASGTMSEAETEIRASLARLEDAASANKALSPEEVAAIRRQLEDSTLTVREQAERSKQVHEENAHLSKRREELEARLATIEQEYEELLDKTMADEERADADHVQDVRNKLEAQYVMKLDAAVNDLNDLKQQLELRNQEVRAAQSSIEQLRTANAELERTFKITTASIEGGKNLEAAAKDLERQHKAVAQQLADFDAMKKSLMRDLQDRCEKVVELEISLDEARENYRNLAKNSNSKTQQRKMDFLTRNLDQLTVVQKQLVDQNSTLKRDVALAERKLVARNERIQNLEALLQDANEKVNQQNAKFEARLQAVRERLDQARAAQNQQPAPVSNLNFGRIAKPLRGGGADGEATSPTPDRRASGFFARFGSPAR</sequence>
<comment type="caution">
    <text evidence="14">The sequence shown here is derived from an EMBL/GenBank/DDBJ whole genome shotgun (WGS) entry which is preliminary data.</text>
</comment>
<feature type="binding site" evidence="9">
    <location>
        <begin position="94"/>
        <end position="101"/>
    </location>
    <ligand>
        <name>ATP</name>
        <dbReference type="ChEBI" id="CHEBI:30616"/>
    </ligand>
</feature>
<evidence type="ECO:0000313" key="14">
    <source>
        <dbReference type="EMBL" id="POY75655.1"/>
    </source>
</evidence>
<dbReference type="InterPro" id="IPR027640">
    <property type="entry name" value="Kinesin-like_fam"/>
</dbReference>
<dbReference type="AlphaFoldDB" id="A0A2S5BFW0"/>
<evidence type="ECO:0000259" key="13">
    <source>
        <dbReference type="PROSITE" id="PS50067"/>
    </source>
</evidence>
<evidence type="ECO:0000256" key="2">
    <source>
        <dbReference type="ARBA" id="ARBA00022490"/>
    </source>
</evidence>
<dbReference type="GO" id="GO:0005524">
    <property type="term" value="F:ATP binding"/>
    <property type="evidence" value="ECO:0007669"/>
    <property type="project" value="UniProtKB-UniRule"/>
</dbReference>
<dbReference type="PROSITE" id="PS00411">
    <property type="entry name" value="KINESIN_MOTOR_1"/>
    <property type="match status" value="1"/>
</dbReference>
<keyword evidence="15" id="KW-1185">Reference proteome</keyword>
<keyword evidence="3 10" id="KW-0493">Microtubule</keyword>
<dbReference type="CDD" id="cd23649">
    <property type="entry name" value="Khc_CBD_cc"/>
    <property type="match status" value="1"/>
</dbReference>
<evidence type="ECO:0000256" key="12">
    <source>
        <dbReference type="SAM" id="MobiDB-lite"/>
    </source>
</evidence>
<dbReference type="PANTHER" id="PTHR47968:SF75">
    <property type="entry name" value="CENTROMERE-ASSOCIATED PROTEIN E"/>
    <property type="match status" value="1"/>
</dbReference>
<dbReference type="CDD" id="cd01369">
    <property type="entry name" value="KISc_KHC_KIF5"/>
    <property type="match status" value="1"/>
</dbReference>
<dbReference type="SMART" id="SM00129">
    <property type="entry name" value="KISc"/>
    <property type="match status" value="1"/>
</dbReference>
<dbReference type="InterPro" id="IPR036961">
    <property type="entry name" value="Kinesin_motor_dom_sf"/>
</dbReference>
<dbReference type="PANTHER" id="PTHR47968">
    <property type="entry name" value="CENTROMERE PROTEIN E"/>
    <property type="match status" value="1"/>
</dbReference>